<evidence type="ECO:0000313" key="3">
    <source>
        <dbReference type="Proteomes" id="UP001164746"/>
    </source>
</evidence>
<reference evidence="2" key="1">
    <citation type="submission" date="2022-11" db="EMBL/GenBank/DDBJ databases">
        <title>Centuries of genome instability and evolution in soft-shell clam transmissible cancer (bioRxiv).</title>
        <authorList>
            <person name="Hart S.F.M."/>
            <person name="Yonemitsu M.A."/>
            <person name="Giersch R.M."/>
            <person name="Beal B.F."/>
            <person name="Arriagada G."/>
            <person name="Davis B.W."/>
            <person name="Ostrander E.A."/>
            <person name="Goff S.P."/>
            <person name="Metzger M.J."/>
        </authorList>
    </citation>
    <scope>NUCLEOTIDE SEQUENCE</scope>
    <source>
        <strain evidence="2">MELC-2E11</strain>
        <tissue evidence="2">Siphon/mantle</tissue>
    </source>
</reference>
<proteinExistence type="predicted"/>
<evidence type="ECO:0000256" key="1">
    <source>
        <dbReference type="SAM" id="SignalP"/>
    </source>
</evidence>
<keyword evidence="1" id="KW-0732">Signal</keyword>
<feature type="chain" id="PRO_5046880419" evidence="1">
    <location>
        <begin position="24"/>
        <end position="196"/>
    </location>
</feature>
<evidence type="ECO:0000313" key="2">
    <source>
        <dbReference type="EMBL" id="WAR08792.1"/>
    </source>
</evidence>
<protein>
    <submittedName>
        <fullName evidence="2">Uncharacterized protein</fullName>
    </submittedName>
</protein>
<gene>
    <name evidence="2" type="ORF">MAR_018750</name>
</gene>
<keyword evidence="3" id="KW-1185">Reference proteome</keyword>
<sequence>MSCWKFVFVVLACVLVAAPTAMSDPETVKVPKGLNIGDFDKYLYYCVPLINGSALYVPDFNFFARVDKIGDNEYSTNTKGDLINSENQPECIQRPDNLTQTTEDTAVFETSTGALQVFWTSDPTVYVWTLRCHEPQNTRHCHILDVDVGLLVKNVPHDLSWKDVLKDLTSKTRVEFDDGNFKCFFVYGESSLCDEL</sequence>
<name>A0ABY7EIN0_MYAAR</name>
<feature type="signal peptide" evidence="1">
    <location>
        <begin position="1"/>
        <end position="23"/>
    </location>
</feature>
<organism evidence="2 3">
    <name type="scientific">Mya arenaria</name>
    <name type="common">Soft-shell clam</name>
    <dbReference type="NCBI Taxonomy" id="6604"/>
    <lineage>
        <taxon>Eukaryota</taxon>
        <taxon>Metazoa</taxon>
        <taxon>Spiralia</taxon>
        <taxon>Lophotrochozoa</taxon>
        <taxon>Mollusca</taxon>
        <taxon>Bivalvia</taxon>
        <taxon>Autobranchia</taxon>
        <taxon>Heteroconchia</taxon>
        <taxon>Euheterodonta</taxon>
        <taxon>Imparidentia</taxon>
        <taxon>Neoheterodontei</taxon>
        <taxon>Myida</taxon>
        <taxon>Myoidea</taxon>
        <taxon>Myidae</taxon>
        <taxon>Mya</taxon>
    </lineage>
</organism>
<dbReference type="EMBL" id="CP111017">
    <property type="protein sequence ID" value="WAR08792.1"/>
    <property type="molecule type" value="Genomic_DNA"/>
</dbReference>
<accession>A0ABY7EIN0</accession>
<dbReference type="Proteomes" id="UP001164746">
    <property type="component" value="Chromosome 6"/>
</dbReference>